<keyword evidence="2" id="KW-0456">Lyase</keyword>
<keyword evidence="3" id="KW-1185">Reference proteome</keyword>
<dbReference type="Pfam" id="PF12681">
    <property type="entry name" value="Glyoxalase_2"/>
    <property type="match status" value="1"/>
</dbReference>
<dbReference type="GO" id="GO:0051213">
    <property type="term" value="F:dioxygenase activity"/>
    <property type="evidence" value="ECO:0007669"/>
    <property type="project" value="UniProtKB-KW"/>
</dbReference>
<gene>
    <name evidence="2" type="ORF">CLV25_10539</name>
</gene>
<reference evidence="2 3" key="1">
    <citation type="submission" date="2019-03" db="EMBL/GenBank/DDBJ databases">
        <title>Genomic Encyclopedia of Archaeal and Bacterial Type Strains, Phase II (KMG-II): from individual species to whole genera.</title>
        <authorList>
            <person name="Goeker M."/>
        </authorList>
    </citation>
    <scope>NUCLEOTIDE SEQUENCE [LARGE SCALE GENOMIC DNA]</scope>
    <source>
        <strain evidence="2 3">RL-C</strain>
    </source>
</reference>
<evidence type="ECO:0000259" key="1">
    <source>
        <dbReference type="PROSITE" id="PS51819"/>
    </source>
</evidence>
<protein>
    <submittedName>
        <fullName evidence="2">Catechol 2,3-dioxygenase-like lactoylglutathione lyase family enzyme</fullName>
    </submittedName>
</protein>
<dbReference type="InterPro" id="IPR025870">
    <property type="entry name" value="Glyoxalase-like_dom"/>
</dbReference>
<organism evidence="2 3">
    <name type="scientific">Acetobacteroides hydrogenigenes</name>
    <dbReference type="NCBI Taxonomy" id="979970"/>
    <lineage>
        <taxon>Bacteria</taxon>
        <taxon>Pseudomonadati</taxon>
        <taxon>Bacteroidota</taxon>
        <taxon>Bacteroidia</taxon>
        <taxon>Bacteroidales</taxon>
        <taxon>Rikenellaceae</taxon>
        <taxon>Acetobacteroides</taxon>
    </lineage>
</organism>
<dbReference type="PROSITE" id="PS51819">
    <property type="entry name" value="VOC"/>
    <property type="match status" value="1"/>
</dbReference>
<dbReference type="Gene3D" id="3.10.180.10">
    <property type="entry name" value="2,3-Dihydroxybiphenyl 1,2-Dioxygenase, domain 1"/>
    <property type="match status" value="1"/>
</dbReference>
<evidence type="ECO:0000313" key="3">
    <source>
        <dbReference type="Proteomes" id="UP000294830"/>
    </source>
</evidence>
<dbReference type="Proteomes" id="UP000294830">
    <property type="component" value="Unassembled WGS sequence"/>
</dbReference>
<accession>A0A4R2EIK9</accession>
<dbReference type="InterPro" id="IPR029068">
    <property type="entry name" value="Glyas_Bleomycin-R_OHBP_Dase"/>
</dbReference>
<dbReference type="GO" id="GO:0016829">
    <property type="term" value="F:lyase activity"/>
    <property type="evidence" value="ECO:0007669"/>
    <property type="project" value="UniProtKB-KW"/>
</dbReference>
<sequence length="159" mass="18161">MNLGSCSTALFVRDIHKAKDFYINLLGLQVEYDFGTNVALKGGVALWQVKEDHPIPQKLGVENTLNRSSNRFELYFETENLKEVYRTLSEAGVAFLHEVHEEEWGQRTIRFFDPDSHLIEIGEAMPTFLQRLYGQGLTVEEVSEKTGVSGDDIRRLLNL</sequence>
<keyword evidence="2" id="KW-0560">Oxidoreductase</keyword>
<comment type="caution">
    <text evidence="2">The sequence shown here is derived from an EMBL/GenBank/DDBJ whole genome shotgun (WGS) entry which is preliminary data.</text>
</comment>
<feature type="domain" description="VOC" evidence="1">
    <location>
        <begin position="4"/>
        <end position="124"/>
    </location>
</feature>
<dbReference type="AlphaFoldDB" id="A0A4R2EIK9"/>
<keyword evidence="2" id="KW-0223">Dioxygenase</keyword>
<dbReference type="EMBL" id="SLWB01000005">
    <property type="protein sequence ID" value="TCN68838.1"/>
    <property type="molecule type" value="Genomic_DNA"/>
</dbReference>
<dbReference type="InterPro" id="IPR037523">
    <property type="entry name" value="VOC_core"/>
</dbReference>
<dbReference type="OrthoDB" id="9815599at2"/>
<dbReference type="RefSeq" id="WP_131838863.1">
    <property type="nucleotide sequence ID" value="NZ_SLWB01000005.1"/>
</dbReference>
<evidence type="ECO:0000313" key="2">
    <source>
        <dbReference type="EMBL" id="TCN68838.1"/>
    </source>
</evidence>
<dbReference type="SUPFAM" id="SSF54593">
    <property type="entry name" value="Glyoxalase/Bleomycin resistance protein/Dihydroxybiphenyl dioxygenase"/>
    <property type="match status" value="1"/>
</dbReference>
<proteinExistence type="predicted"/>
<name>A0A4R2EIK9_9BACT</name>